<dbReference type="Pfam" id="PF13472">
    <property type="entry name" value="Lipase_GDSL_2"/>
    <property type="match status" value="1"/>
</dbReference>
<proteinExistence type="predicted"/>
<keyword evidence="2" id="KW-0732">Signal</keyword>
<dbReference type="Gene3D" id="3.40.50.1110">
    <property type="entry name" value="SGNH hydrolase"/>
    <property type="match status" value="1"/>
</dbReference>
<comment type="caution">
    <text evidence="4">The sequence shown here is derived from an EMBL/GenBank/DDBJ whole genome shotgun (WGS) entry which is preliminary data.</text>
</comment>
<evidence type="ECO:0000313" key="5">
    <source>
        <dbReference type="Proteomes" id="UP001408356"/>
    </source>
</evidence>
<dbReference type="PANTHER" id="PTHR37981:SF1">
    <property type="entry name" value="SGNH HYDROLASE-TYPE ESTERASE DOMAIN-CONTAINING PROTEIN"/>
    <property type="match status" value="1"/>
</dbReference>
<reference evidence="4 5" key="1">
    <citation type="journal article" date="2024" name="J. Plant Pathol.">
        <title>Sequence and assembly of the genome of Seiridium unicorne, isolate CBS 538.82, causal agent of cypress canker disease.</title>
        <authorList>
            <person name="Scali E."/>
            <person name="Rocca G.D."/>
            <person name="Danti R."/>
            <person name="Garbelotto M."/>
            <person name="Barberini S."/>
            <person name="Baroncelli R."/>
            <person name="Emiliani G."/>
        </authorList>
    </citation>
    <scope>NUCLEOTIDE SEQUENCE [LARGE SCALE GENOMIC DNA]</scope>
    <source>
        <strain evidence="4 5">BM-138-508</strain>
    </source>
</reference>
<evidence type="ECO:0000313" key="4">
    <source>
        <dbReference type="EMBL" id="KAK9421216.1"/>
    </source>
</evidence>
<feature type="chain" id="PRO_5047325358" evidence="2">
    <location>
        <begin position="19"/>
        <end position="438"/>
    </location>
</feature>
<dbReference type="InterPro" id="IPR036514">
    <property type="entry name" value="SGNH_hydro_sf"/>
</dbReference>
<sequence>MRILLGSLVLPLFELAEAIALGSSWRLLQQSNTAQHILKEPQRHPDLPRWPGPPSHSASSSHEHRPRVGFVALGDSYSAGIGTGTDGPENDCRQGVHAYPALIAKDFSASQGGPNSTSFQFLSCTGATTNEIRAGHAESQMDALDGSLPVDFALLSVGGNDLGFFEVMNACIFRFYNFYSGTCETALQHAQERLEGSEFDDSLYIVILELLNKVKWEKKPWFLITVTGYAHFFNEQTDGCDEMSLGVWWRGPKLKKELRVRMNAMVQAVNKKIEMTVAKINSRFAKTKVLFVDYDKEFDGHRFCEPDVQEPDYGRSDTYFFLVGGPDNARNETAAGQIAQRASISPFSELVDPEMCLGPARESGDWGRLALCYMAMSKAQDPTLRFAGGEMQAENSMWYVPTYYGKTFHPRTLGHKTIRNKVYETWRSLDLEHVRVNN</sequence>
<keyword evidence="5" id="KW-1185">Reference proteome</keyword>
<feature type="signal peptide" evidence="2">
    <location>
        <begin position="1"/>
        <end position="18"/>
    </location>
</feature>
<accession>A0ABR2V314</accession>
<evidence type="ECO:0000256" key="1">
    <source>
        <dbReference type="SAM" id="MobiDB-lite"/>
    </source>
</evidence>
<dbReference type="CDD" id="cd01823">
    <property type="entry name" value="SEST_like"/>
    <property type="match status" value="1"/>
</dbReference>
<keyword evidence="4" id="KW-0378">Hydrolase</keyword>
<name>A0ABR2V314_9PEZI</name>
<dbReference type="SUPFAM" id="SSF52266">
    <property type="entry name" value="SGNH hydrolase"/>
    <property type="match status" value="1"/>
</dbReference>
<dbReference type="Proteomes" id="UP001408356">
    <property type="component" value="Unassembled WGS sequence"/>
</dbReference>
<feature type="region of interest" description="Disordered" evidence="1">
    <location>
        <begin position="42"/>
        <end position="64"/>
    </location>
</feature>
<feature type="domain" description="SGNH hydrolase-type esterase" evidence="3">
    <location>
        <begin position="72"/>
        <end position="279"/>
    </location>
</feature>
<dbReference type="EMBL" id="JARVKF010000201">
    <property type="protein sequence ID" value="KAK9421216.1"/>
    <property type="molecule type" value="Genomic_DNA"/>
</dbReference>
<dbReference type="GO" id="GO:0016787">
    <property type="term" value="F:hydrolase activity"/>
    <property type="evidence" value="ECO:0007669"/>
    <property type="project" value="UniProtKB-KW"/>
</dbReference>
<dbReference type="PANTHER" id="PTHR37981">
    <property type="entry name" value="LIPASE 2"/>
    <property type="match status" value="1"/>
</dbReference>
<evidence type="ECO:0000259" key="3">
    <source>
        <dbReference type="Pfam" id="PF13472"/>
    </source>
</evidence>
<dbReference type="InterPro" id="IPR013830">
    <property type="entry name" value="SGNH_hydro"/>
</dbReference>
<dbReference type="InterPro" id="IPR037460">
    <property type="entry name" value="SEST-like"/>
</dbReference>
<evidence type="ECO:0000256" key="2">
    <source>
        <dbReference type="SAM" id="SignalP"/>
    </source>
</evidence>
<gene>
    <name evidence="4" type="ORF">SUNI508_06064</name>
</gene>
<organism evidence="4 5">
    <name type="scientific">Seiridium unicorne</name>
    <dbReference type="NCBI Taxonomy" id="138068"/>
    <lineage>
        <taxon>Eukaryota</taxon>
        <taxon>Fungi</taxon>
        <taxon>Dikarya</taxon>
        <taxon>Ascomycota</taxon>
        <taxon>Pezizomycotina</taxon>
        <taxon>Sordariomycetes</taxon>
        <taxon>Xylariomycetidae</taxon>
        <taxon>Amphisphaeriales</taxon>
        <taxon>Sporocadaceae</taxon>
        <taxon>Seiridium</taxon>
    </lineage>
</organism>
<protein>
    <submittedName>
        <fullName evidence="4">SGNH hydrolase-type esterase domain-containing protein</fullName>
    </submittedName>
</protein>